<reference evidence="8" key="1">
    <citation type="journal article" date="2012" name="Science">
        <title>The Paleozoic origin of enzymatic lignin decomposition reconstructed from 31 fungal genomes.</title>
        <authorList>
            <person name="Floudas D."/>
            <person name="Binder M."/>
            <person name="Riley R."/>
            <person name="Barry K."/>
            <person name="Blanchette R.A."/>
            <person name="Henrissat B."/>
            <person name="Martinez A.T."/>
            <person name="Otillar R."/>
            <person name="Spatafora J.W."/>
            <person name="Yadav J.S."/>
            <person name="Aerts A."/>
            <person name="Benoit I."/>
            <person name="Boyd A."/>
            <person name="Carlson A."/>
            <person name="Copeland A."/>
            <person name="Coutinho P.M."/>
            <person name="de Vries R.P."/>
            <person name="Ferreira P."/>
            <person name="Findley K."/>
            <person name="Foster B."/>
            <person name="Gaskell J."/>
            <person name="Glotzer D."/>
            <person name="Gorecki P."/>
            <person name="Heitman J."/>
            <person name="Hesse C."/>
            <person name="Hori C."/>
            <person name="Igarashi K."/>
            <person name="Jurgens J.A."/>
            <person name="Kallen N."/>
            <person name="Kersten P."/>
            <person name="Kohler A."/>
            <person name="Kuees U."/>
            <person name="Kumar T.K.A."/>
            <person name="Kuo A."/>
            <person name="LaButti K."/>
            <person name="Larrondo L.F."/>
            <person name="Lindquist E."/>
            <person name="Ling A."/>
            <person name="Lombard V."/>
            <person name="Lucas S."/>
            <person name="Lundell T."/>
            <person name="Martin R."/>
            <person name="McLaughlin D.J."/>
            <person name="Morgenstern I."/>
            <person name="Morin E."/>
            <person name="Murat C."/>
            <person name="Nagy L.G."/>
            <person name="Nolan M."/>
            <person name="Ohm R.A."/>
            <person name="Patyshakuliyeva A."/>
            <person name="Rokas A."/>
            <person name="Ruiz-Duenas F.J."/>
            <person name="Sabat G."/>
            <person name="Salamov A."/>
            <person name="Samejima M."/>
            <person name="Schmutz J."/>
            <person name="Slot J.C."/>
            <person name="St John F."/>
            <person name="Stenlid J."/>
            <person name="Sun H."/>
            <person name="Sun S."/>
            <person name="Syed K."/>
            <person name="Tsang A."/>
            <person name="Wiebenga A."/>
            <person name="Young D."/>
            <person name="Pisabarro A."/>
            <person name="Eastwood D.C."/>
            <person name="Martin F."/>
            <person name="Cullen D."/>
            <person name="Grigoriev I.V."/>
            <person name="Hibbett D.S."/>
        </authorList>
    </citation>
    <scope>NUCLEOTIDE SEQUENCE [LARGE SCALE GENOMIC DNA]</scope>
    <source>
        <strain evidence="8">RWD-64-598 SS2</strain>
    </source>
</reference>
<dbReference type="GO" id="GO:0004309">
    <property type="term" value="F:exopolyphosphatase activity"/>
    <property type="evidence" value="ECO:0007669"/>
    <property type="project" value="TreeGrafter"/>
</dbReference>
<accession>A0A5M3MHY8</accession>
<dbReference type="Pfam" id="PF02833">
    <property type="entry name" value="DHHA2"/>
    <property type="match status" value="1"/>
</dbReference>
<protein>
    <submittedName>
        <fullName evidence="7">DHH phosphoesterase</fullName>
    </submittedName>
</protein>
<evidence type="ECO:0000259" key="6">
    <source>
        <dbReference type="SMART" id="SM01131"/>
    </source>
</evidence>
<dbReference type="PANTHER" id="PTHR12112:SF39">
    <property type="entry name" value="EG:152A3.5 PROTEIN (FBGN0003116_PN PROTEIN)"/>
    <property type="match status" value="1"/>
</dbReference>
<feature type="region of interest" description="Disordered" evidence="5">
    <location>
        <begin position="448"/>
        <end position="467"/>
    </location>
</feature>
<keyword evidence="8" id="KW-1185">Reference proteome</keyword>
<evidence type="ECO:0000256" key="5">
    <source>
        <dbReference type="SAM" id="MobiDB-lite"/>
    </source>
</evidence>
<evidence type="ECO:0000256" key="2">
    <source>
        <dbReference type="ARBA" id="ARBA00022723"/>
    </source>
</evidence>
<keyword evidence="4" id="KW-0464">Manganese</keyword>
<keyword evidence="3" id="KW-0378">Hydrolase</keyword>
<dbReference type="OMA" id="DYKDWTE"/>
<dbReference type="PANTHER" id="PTHR12112">
    <property type="entry name" value="BNIP - RELATED"/>
    <property type="match status" value="1"/>
</dbReference>
<dbReference type="InterPro" id="IPR038763">
    <property type="entry name" value="DHH_sf"/>
</dbReference>
<dbReference type="GO" id="GO:0046872">
    <property type="term" value="F:metal ion binding"/>
    <property type="evidence" value="ECO:0007669"/>
    <property type="project" value="UniProtKB-KW"/>
</dbReference>
<dbReference type="Proteomes" id="UP000053558">
    <property type="component" value="Unassembled WGS sequence"/>
</dbReference>
<evidence type="ECO:0000256" key="4">
    <source>
        <dbReference type="ARBA" id="ARBA00023211"/>
    </source>
</evidence>
<proteinExistence type="predicted"/>
<sequence>MSEPAQTFSEYLSQSKKRYLSDVEGGKGDRWTVVMGNEAGDLDTLASSLSYAWLHSTQSSNKEDAIALVRIPKEDFHLRAENTYALGLARIREPYDELLKMDDLRDIISRQGKFPSNNFALVDHNALHPSFAQTSPSSFGVVSIIDHHADEGKHTDASRRVINQSTGSCASLVAAEIPPPLMAQLPRELADLLLCAILVDTNGLRAKSKTGDKDRAAVQRLSPLSSLSTQNVASLALPDGESDGAQDPLAQLSDILAERKASVAHLSSRDLLKRDYKAYDYVVSPSLLASSASHSRSQTLPITIRAGLATVPLDLRTWVPSAPDFFTSVRSYMDEHGLSILGILTSFTSKKGKHKRQILLAISPPPSSTPLSSTANGAVDIDWARLSDAVFKGLEHSSHGLELETKHKLDNICGQKALDKALGREAGKEAHGGRPVFVKVWKQGNVKATRKQSAPALRRVVEGEEKN</sequence>
<evidence type="ECO:0000256" key="3">
    <source>
        <dbReference type="ARBA" id="ARBA00022801"/>
    </source>
</evidence>
<dbReference type="SMART" id="SM01131">
    <property type="entry name" value="DHHA2"/>
    <property type="match status" value="1"/>
</dbReference>
<dbReference type="AlphaFoldDB" id="A0A5M3MHY8"/>
<dbReference type="Pfam" id="PF01368">
    <property type="entry name" value="DHH"/>
    <property type="match status" value="1"/>
</dbReference>
<dbReference type="GO" id="GO:0005737">
    <property type="term" value="C:cytoplasm"/>
    <property type="evidence" value="ECO:0007669"/>
    <property type="project" value="InterPro"/>
</dbReference>
<comment type="caution">
    <text evidence="7">The sequence shown here is derived from an EMBL/GenBank/DDBJ whole genome shotgun (WGS) entry which is preliminary data.</text>
</comment>
<dbReference type="OrthoDB" id="374045at2759"/>
<dbReference type="RefSeq" id="XP_007770595.1">
    <property type="nucleotide sequence ID" value="XM_007772405.1"/>
</dbReference>
<dbReference type="InterPro" id="IPR038222">
    <property type="entry name" value="DHHA2_dom_sf"/>
</dbReference>
<dbReference type="KEGG" id="cput:CONPUDRAFT_126580"/>
<dbReference type="InterPro" id="IPR004097">
    <property type="entry name" value="DHHA2"/>
</dbReference>
<feature type="domain" description="DHHA2" evidence="6">
    <location>
        <begin position="253"/>
        <end position="461"/>
    </location>
</feature>
<dbReference type="Gene3D" id="3.90.1640.10">
    <property type="entry name" value="inorganic pyrophosphatase (n-terminal core)"/>
    <property type="match status" value="1"/>
</dbReference>
<keyword evidence="2" id="KW-0479">Metal-binding</keyword>
<organism evidence="7 8">
    <name type="scientific">Coniophora puteana (strain RWD-64-598)</name>
    <name type="common">Brown rot fungus</name>
    <dbReference type="NCBI Taxonomy" id="741705"/>
    <lineage>
        <taxon>Eukaryota</taxon>
        <taxon>Fungi</taxon>
        <taxon>Dikarya</taxon>
        <taxon>Basidiomycota</taxon>
        <taxon>Agaricomycotina</taxon>
        <taxon>Agaricomycetes</taxon>
        <taxon>Agaricomycetidae</taxon>
        <taxon>Boletales</taxon>
        <taxon>Coniophorineae</taxon>
        <taxon>Coniophoraceae</taxon>
        <taxon>Coniophora</taxon>
    </lineage>
</organism>
<gene>
    <name evidence="7" type="ORF">CONPUDRAFT_126580</name>
</gene>
<dbReference type="InterPro" id="IPR001667">
    <property type="entry name" value="DDH_dom"/>
</dbReference>
<dbReference type="SUPFAM" id="SSF64182">
    <property type="entry name" value="DHH phosphoesterases"/>
    <property type="match status" value="1"/>
</dbReference>
<comment type="cofactor">
    <cofactor evidence="1">
        <name>Mn(2+)</name>
        <dbReference type="ChEBI" id="CHEBI:29035"/>
    </cofactor>
</comment>
<dbReference type="Gene3D" id="3.10.310.20">
    <property type="entry name" value="DHHA2 domain"/>
    <property type="match status" value="1"/>
</dbReference>
<dbReference type="GeneID" id="19199991"/>
<evidence type="ECO:0000313" key="7">
    <source>
        <dbReference type="EMBL" id="EIW78822.1"/>
    </source>
</evidence>
<name>A0A5M3MHY8_CONPW</name>
<dbReference type="EMBL" id="JH711581">
    <property type="protein sequence ID" value="EIW78822.1"/>
    <property type="molecule type" value="Genomic_DNA"/>
</dbReference>
<evidence type="ECO:0000256" key="1">
    <source>
        <dbReference type="ARBA" id="ARBA00001936"/>
    </source>
</evidence>
<evidence type="ECO:0000313" key="8">
    <source>
        <dbReference type="Proteomes" id="UP000053558"/>
    </source>
</evidence>